<keyword evidence="3" id="KW-1185">Reference proteome</keyword>
<dbReference type="EMBL" id="FOKV01000012">
    <property type="protein sequence ID" value="SFC89769.1"/>
    <property type="molecule type" value="Genomic_DNA"/>
</dbReference>
<dbReference type="Proteomes" id="UP000199438">
    <property type="component" value="Unassembled WGS sequence"/>
</dbReference>
<feature type="transmembrane region" description="Helical" evidence="1">
    <location>
        <begin position="42"/>
        <end position="61"/>
    </location>
</feature>
<dbReference type="AlphaFoldDB" id="A0A1I1MWM3"/>
<dbReference type="RefSeq" id="WP_092544902.1">
    <property type="nucleotide sequence ID" value="NZ_FOKV01000012.1"/>
</dbReference>
<feature type="transmembrane region" description="Helical" evidence="1">
    <location>
        <begin position="15"/>
        <end position="36"/>
    </location>
</feature>
<keyword evidence="1" id="KW-0812">Transmembrane</keyword>
<keyword evidence="1" id="KW-1133">Transmembrane helix</keyword>
<protein>
    <submittedName>
        <fullName evidence="2">Uncharacterized protein</fullName>
    </submittedName>
</protein>
<organism evidence="2 3">
    <name type="scientific">Zunongwangia mangrovi</name>
    <dbReference type="NCBI Taxonomy" id="1334022"/>
    <lineage>
        <taxon>Bacteria</taxon>
        <taxon>Pseudomonadati</taxon>
        <taxon>Bacteroidota</taxon>
        <taxon>Flavobacteriia</taxon>
        <taxon>Flavobacteriales</taxon>
        <taxon>Flavobacteriaceae</taxon>
        <taxon>Zunongwangia</taxon>
    </lineage>
</organism>
<gene>
    <name evidence="2" type="ORF">SAMN04487907_11230</name>
</gene>
<evidence type="ECO:0000256" key="1">
    <source>
        <dbReference type="SAM" id="Phobius"/>
    </source>
</evidence>
<reference evidence="3" key="1">
    <citation type="submission" date="2016-10" db="EMBL/GenBank/DDBJ databases">
        <authorList>
            <person name="Varghese N."/>
            <person name="Submissions S."/>
        </authorList>
    </citation>
    <scope>NUCLEOTIDE SEQUENCE [LARGE SCALE GENOMIC DNA]</scope>
    <source>
        <strain evidence="3">DSM 24499</strain>
    </source>
</reference>
<feature type="transmembrane region" description="Helical" evidence="1">
    <location>
        <begin position="73"/>
        <end position="95"/>
    </location>
</feature>
<evidence type="ECO:0000313" key="2">
    <source>
        <dbReference type="EMBL" id="SFC89769.1"/>
    </source>
</evidence>
<sequence>MENTHLKLLPHKFKIVGYVLLVIAILLFGIVITEIISVEKEITKNIFFDLILIAFLILALSKGKIEDERSMKLRLVAFAATFLYGVGFIVIGPFVSILFHGSFEIDIHAHQLLFTMFLWYFGVFYFMKKFN</sequence>
<accession>A0A1I1MWM3</accession>
<dbReference type="OrthoDB" id="1123208at2"/>
<name>A0A1I1MWM3_9FLAO</name>
<feature type="transmembrane region" description="Helical" evidence="1">
    <location>
        <begin position="107"/>
        <end position="127"/>
    </location>
</feature>
<proteinExistence type="predicted"/>
<dbReference type="STRING" id="1334022.SAMN04487907_11230"/>
<evidence type="ECO:0000313" key="3">
    <source>
        <dbReference type="Proteomes" id="UP000199438"/>
    </source>
</evidence>
<keyword evidence="1" id="KW-0472">Membrane</keyword>